<evidence type="ECO:0000313" key="8">
    <source>
        <dbReference type="Proteomes" id="UP000278962"/>
    </source>
</evidence>
<dbReference type="GO" id="GO:0046872">
    <property type="term" value="F:metal ion binding"/>
    <property type="evidence" value="ECO:0007669"/>
    <property type="project" value="UniProtKB-KW"/>
</dbReference>
<evidence type="ECO:0000256" key="2">
    <source>
        <dbReference type="ARBA" id="ARBA00022714"/>
    </source>
</evidence>
<dbReference type="InterPro" id="IPR041921">
    <property type="entry name" value="NuoE_N"/>
</dbReference>
<dbReference type="InterPro" id="IPR036249">
    <property type="entry name" value="Thioredoxin-like_sf"/>
</dbReference>
<dbReference type="CDD" id="cd03064">
    <property type="entry name" value="TRX_Fd_NuoE"/>
    <property type="match status" value="1"/>
</dbReference>
<reference evidence="7 8" key="1">
    <citation type="submission" date="2018-10" db="EMBL/GenBank/DDBJ databases">
        <title>Genomic Encyclopedia of Archaeal and Bacterial Type Strains, Phase II (KMG-II): from individual species to whole genera.</title>
        <authorList>
            <person name="Goeker M."/>
        </authorList>
    </citation>
    <scope>NUCLEOTIDE SEQUENCE [LARGE SCALE GENOMIC DNA]</scope>
    <source>
        <strain evidence="7 8">DSM 14954</strain>
    </source>
</reference>
<dbReference type="EMBL" id="RBIL01000001">
    <property type="protein sequence ID" value="RKQ91950.1"/>
    <property type="molecule type" value="Genomic_DNA"/>
</dbReference>
<keyword evidence="2" id="KW-0001">2Fe-2S</keyword>
<dbReference type="Gene3D" id="3.40.30.10">
    <property type="entry name" value="Glutaredoxin"/>
    <property type="match status" value="1"/>
</dbReference>
<dbReference type="Gene3D" id="1.10.10.1590">
    <property type="entry name" value="NADH-quinone oxidoreductase subunit E"/>
    <property type="match status" value="1"/>
</dbReference>
<keyword evidence="3" id="KW-0479">Metal-binding</keyword>
<organism evidence="7 8">
    <name type="scientific">Solirubrobacter pauli</name>
    <dbReference type="NCBI Taxonomy" id="166793"/>
    <lineage>
        <taxon>Bacteria</taxon>
        <taxon>Bacillati</taxon>
        <taxon>Actinomycetota</taxon>
        <taxon>Thermoleophilia</taxon>
        <taxon>Solirubrobacterales</taxon>
        <taxon>Solirubrobacteraceae</taxon>
        <taxon>Solirubrobacter</taxon>
    </lineage>
</organism>
<accession>A0A660LDJ7</accession>
<dbReference type="GO" id="GO:0051537">
    <property type="term" value="F:2 iron, 2 sulfur cluster binding"/>
    <property type="evidence" value="ECO:0007669"/>
    <property type="project" value="UniProtKB-KW"/>
</dbReference>
<dbReference type="GO" id="GO:0003954">
    <property type="term" value="F:NADH dehydrogenase activity"/>
    <property type="evidence" value="ECO:0007669"/>
    <property type="project" value="TreeGrafter"/>
</dbReference>
<dbReference type="RefSeq" id="WP_121249701.1">
    <property type="nucleotide sequence ID" value="NZ_RBIL01000001.1"/>
</dbReference>
<dbReference type="PANTHER" id="PTHR10371:SF3">
    <property type="entry name" value="NADH DEHYDROGENASE [UBIQUINONE] FLAVOPROTEIN 2, MITOCHONDRIAL"/>
    <property type="match status" value="1"/>
</dbReference>
<evidence type="ECO:0000313" key="7">
    <source>
        <dbReference type="EMBL" id="RKQ91950.1"/>
    </source>
</evidence>
<sequence length="209" mass="22990">MAIDPSKIKRYSHGSRVPGWDEAADLSKDPAVVPDPATTYVPDHVREAIQVLMGKYPDVRSAAIPAMKIVQREHGWLSPTAMEQAACVLRLTPAYLVSVASFYDMFELAPKGKNDVYVCTNISCSLLGADGVYARMKDEMDGDPDFNVRAFECLGACEIAPMASVNGVYVGPLTEDDCATIREDLKEGREVLPDKQLAKRKAASKHWKR</sequence>
<evidence type="ECO:0000256" key="1">
    <source>
        <dbReference type="ARBA" id="ARBA00010643"/>
    </source>
</evidence>
<comment type="caution">
    <text evidence="7">The sequence shown here is derived from an EMBL/GenBank/DDBJ whole genome shotgun (WGS) entry which is preliminary data.</text>
</comment>
<dbReference type="SUPFAM" id="SSF52833">
    <property type="entry name" value="Thioredoxin-like"/>
    <property type="match status" value="1"/>
</dbReference>
<dbReference type="Proteomes" id="UP000278962">
    <property type="component" value="Unassembled WGS sequence"/>
</dbReference>
<comment type="cofactor">
    <cofactor evidence="6">
        <name>[2Fe-2S] cluster</name>
        <dbReference type="ChEBI" id="CHEBI:190135"/>
    </cofactor>
</comment>
<keyword evidence="5" id="KW-0411">Iron-sulfur</keyword>
<proteinExistence type="inferred from homology"/>
<keyword evidence="8" id="KW-1185">Reference proteome</keyword>
<name>A0A660LDJ7_9ACTN</name>
<dbReference type="FunFam" id="1.10.10.1590:FF:000001">
    <property type="entry name" value="NADH-quinone oxidoreductase subunit E"/>
    <property type="match status" value="1"/>
</dbReference>
<dbReference type="AlphaFoldDB" id="A0A660LDJ7"/>
<dbReference type="Pfam" id="PF01257">
    <property type="entry name" value="2Fe-2S_thioredx"/>
    <property type="match status" value="1"/>
</dbReference>
<evidence type="ECO:0000256" key="6">
    <source>
        <dbReference type="ARBA" id="ARBA00034078"/>
    </source>
</evidence>
<evidence type="ECO:0000256" key="3">
    <source>
        <dbReference type="ARBA" id="ARBA00022723"/>
    </source>
</evidence>
<gene>
    <name evidence="7" type="ORF">C8N24_1789</name>
</gene>
<evidence type="ECO:0000256" key="5">
    <source>
        <dbReference type="ARBA" id="ARBA00023014"/>
    </source>
</evidence>
<keyword evidence="4" id="KW-0408">Iron</keyword>
<dbReference type="InterPro" id="IPR042128">
    <property type="entry name" value="NuoE_dom"/>
</dbReference>
<evidence type="ECO:0000256" key="4">
    <source>
        <dbReference type="ARBA" id="ARBA00023004"/>
    </source>
</evidence>
<dbReference type="OrthoDB" id="9807941at2"/>
<dbReference type="PANTHER" id="PTHR10371">
    <property type="entry name" value="NADH DEHYDROGENASE UBIQUINONE FLAVOPROTEIN 2, MITOCHONDRIAL"/>
    <property type="match status" value="1"/>
</dbReference>
<comment type="similarity">
    <text evidence="1">Belongs to the complex I 24 kDa subunit family.</text>
</comment>
<protein>
    <submittedName>
        <fullName evidence="7">NADH-quinone oxidoreductase subunit E</fullName>
    </submittedName>
</protein>